<keyword evidence="1" id="KW-0472">Membrane</keyword>
<dbReference type="KEGG" id="cate:C2869_12200"/>
<dbReference type="OrthoDB" id="5293418at2"/>
<sequence>MVSRFYSQFTTSLLCIFSLISASSYAAPTVIASVDRNPIMQKEAVTLTVAVNEHVSANALNLAPLNQDFRILGNNTSTETRTINGTTTRITRFTIQLLAKRLGTLTIPAIEVAGGFSKPIQLQVVETKSDGQSQDIIVETSVSDKTVWLHQQVHYKVRLLYAVNLERGSLTQPELEGAIVEQIGQDKETEQLRNGRRYRVIEREYAVTPQRSGDFTLTSPIFSGDIVVGQSRRNSFFARNQTQRVTQLGDDIDLVVKPIPTTYQGHWLPSEMVQLFDEVTPQTGFVVGEPITRTITLTALGVTAELLPELQMNHGNDVKVYPDQAETHTGVRGNDIIAQRIESMAVIPNKPGQVTLPEVSVQWWNTKTEKIETAKLAARTITVKAAQVTQTTAAPTTLPSVINQDTNSSQPATQIEYQDNPWAWGYLTSLFAGLWLLTTLVILGMIWQQRGPKKTSASNMEGNSEKLAWGRLSKALKASERQQIQVLLPVWAAASLKRDGIKTLHQAITAFDNKELRIALEQMHACQFAKTPTAWDAKQLSKILNKLRQQNWHVSQPKYKLASLNP</sequence>
<dbReference type="AlphaFoldDB" id="A0A2S0VSG7"/>
<organism evidence="4 5">
    <name type="scientific">Saccharobesus litoralis</name>
    <dbReference type="NCBI Taxonomy" id="2172099"/>
    <lineage>
        <taxon>Bacteria</taxon>
        <taxon>Pseudomonadati</taxon>
        <taxon>Pseudomonadota</taxon>
        <taxon>Gammaproteobacteria</taxon>
        <taxon>Alteromonadales</taxon>
        <taxon>Alteromonadaceae</taxon>
        <taxon>Saccharobesus</taxon>
    </lineage>
</organism>
<name>A0A2S0VSG7_9ALTE</name>
<dbReference type="RefSeq" id="WP_108603198.1">
    <property type="nucleotide sequence ID" value="NZ_CP026604.1"/>
</dbReference>
<gene>
    <name evidence="4" type="ORF">C2869_12200</name>
</gene>
<keyword evidence="1" id="KW-0812">Transmembrane</keyword>
<dbReference type="Pfam" id="PF13584">
    <property type="entry name" value="BatD"/>
    <property type="match status" value="1"/>
</dbReference>
<evidence type="ECO:0000256" key="1">
    <source>
        <dbReference type="SAM" id="Phobius"/>
    </source>
</evidence>
<dbReference type="PANTHER" id="PTHR40940">
    <property type="entry name" value="PROTEIN BATD-RELATED"/>
    <property type="match status" value="1"/>
</dbReference>
<dbReference type="InterPro" id="IPR025738">
    <property type="entry name" value="BatD"/>
</dbReference>
<accession>A0A2S0VSG7</accession>
<dbReference type="Pfam" id="PF25607">
    <property type="entry name" value="DUF7939"/>
    <property type="match status" value="1"/>
</dbReference>
<dbReference type="InterPro" id="IPR057699">
    <property type="entry name" value="DUF7939"/>
</dbReference>
<reference evidence="4 5" key="1">
    <citation type="submission" date="2018-01" db="EMBL/GenBank/DDBJ databases">
        <title>Genome sequence of a Cantenovulum-like bacteria.</title>
        <authorList>
            <person name="Tan W.R."/>
            <person name="Lau N.-S."/>
            <person name="Go F."/>
            <person name="Amirul A.-A.A."/>
        </authorList>
    </citation>
    <scope>NUCLEOTIDE SEQUENCE [LARGE SCALE GENOMIC DNA]</scope>
    <source>
        <strain evidence="4 5">CCB-QB4</strain>
    </source>
</reference>
<evidence type="ECO:0000313" key="5">
    <source>
        <dbReference type="Proteomes" id="UP000244441"/>
    </source>
</evidence>
<evidence type="ECO:0000259" key="3">
    <source>
        <dbReference type="Pfam" id="PF25607"/>
    </source>
</evidence>
<proteinExistence type="predicted"/>
<dbReference type="EMBL" id="CP026604">
    <property type="protein sequence ID" value="AWB67149.1"/>
    <property type="molecule type" value="Genomic_DNA"/>
</dbReference>
<feature type="domain" description="DUF7939" evidence="3">
    <location>
        <begin position="466"/>
        <end position="550"/>
    </location>
</feature>
<feature type="signal peptide" evidence="2">
    <location>
        <begin position="1"/>
        <end position="26"/>
    </location>
</feature>
<keyword evidence="5" id="KW-1185">Reference proteome</keyword>
<dbReference type="PANTHER" id="PTHR40940:SF1">
    <property type="entry name" value="PROTEIN BATD"/>
    <property type="match status" value="1"/>
</dbReference>
<evidence type="ECO:0000313" key="4">
    <source>
        <dbReference type="EMBL" id="AWB67149.1"/>
    </source>
</evidence>
<evidence type="ECO:0000256" key="2">
    <source>
        <dbReference type="SAM" id="SignalP"/>
    </source>
</evidence>
<feature type="transmembrane region" description="Helical" evidence="1">
    <location>
        <begin position="423"/>
        <end position="447"/>
    </location>
</feature>
<keyword evidence="1" id="KW-1133">Transmembrane helix</keyword>
<feature type="chain" id="PRO_5015601988" description="DUF7939 domain-containing protein" evidence="2">
    <location>
        <begin position="27"/>
        <end position="566"/>
    </location>
</feature>
<keyword evidence="2" id="KW-0732">Signal</keyword>
<protein>
    <recommendedName>
        <fullName evidence="3">DUF7939 domain-containing protein</fullName>
    </recommendedName>
</protein>
<dbReference type="Proteomes" id="UP000244441">
    <property type="component" value="Chromosome"/>
</dbReference>